<gene>
    <name evidence="1" type="ORF">CJ030_MR6G025621</name>
</gene>
<organism evidence="1 2">
    <name type="scientific">Morella rubra</name>
    <name type="common">Chinese bayberry</name>
    <dbReference type="NCBI Taxonomy" id="262757"/>
    <lineage>
        <taxon>Eukaryota</taxon>
        <taxon>Viridiplantae</taxon>
        <taxon>Streptophyta</taxon>
        <taxon>Embryophyta</taxon>
        <taxon>Tracheophyta</taxon>
        <taxon>Spermatophyta</taxon>
        <taxon>Magnoliopsida</taxon>
        <taxon>eudicotyledons</taxon>
        <taxon>Gunneridae</taxon>
        <taxon>Pentapetalae</taxon>
        <taxon>rosids</taxon>
        <taxon>fabids</taxon>
        <taxon>Fagales</taxon>
        <taxon>Myricaceae</taxon>
        <taxon>Morella</taxon>
    </lineage>
</organism>
<protein>
    <submittedName>
        <fullName evidence="1">Uncharacterized protein</fullName>
    </submittedName>
</protein>
<dbReference type="PANTHER" id="PTHR31170:SF17">
    <property type="match status" value="1"/>
</dbReference>
<dbReference type="Proteomes" id="UP000516437">
    <property type="component" value="Chromosome 6"/>
</dbReference>
<reference evidence="1 2" key="1">
    <citation type="journal article" date="2019" name="Plant Biotechnol. J.">
        <title>The red bayberry genome and genetic basis of sex determination.</title>
        <authorList>
            <person name="Jia H.M."/>
            <person name="Jia H.J."/>
            <person name="Cai Q.L."/>
            <person name="Wang Y."/>
            <person name="Zhao H.B."/>
            <person name="Yang W.F."/>
            <person name="Wang G.Y."/>
            <person name="Li Y.H."/>
            <person name="Zhan D.L."/>
            <person name="Shen Y.T."/>
            <person name="Niu Q.F."/>
            <person name="Chang L."/>
            <person name="Qiu J."/>
            <person name="Zhao L."/>
            <person name="Xie H.B."/>
            <person name="Fu W.Y."/>
            <person name="Jin J."/>
            <person name="Li X.W."/>
            <person name="Jiao Y."/>
            <person name="Zhou C.C."/>
            <person name="Tu T."/>
            <person name="Chai C.Y."/>
            <person name="Gao J.L."/>
            <person name="Fan L.J."/>
            <person name="van de Weg E."/>
            <person name="Wang J.Y."/>
            <person name="Gao Z.S."/>
        </authorList>
    </citation>
    <scope>NUCLEOTIDE SEQUENCE [LARGE SCALE GENOMIC DNA]</scope>
    <source>
        <tissue evidence="1">Leaves</tissue>
    </source>
</reference>
<dbReference type="PANTHER" id="PTHR31170">
    <property type="entry name" value="BNAC04G53230D PROTEIN"/>
    <property type="match status" value="1"/>
</dbReference>
<accession>A0A6A1VL60</accession>
<comment type="caution">
    <text evidence="1">The sequence shown here is derived from an EMBL/GenBank/DDBJ whole genome shotgun (WGS) entry which is preliminary data.</text>
</comment>
<name>A0A6A1VL60_9ROSI</name>
<dbReference type="EMBL" id="RXIC02000024">
    <property type="protein sequence ID" value="KAB1211770.1"/>
    <property type="molecule type" value="Genomic_DNA"/>
</dbReference>
<evidence type="ECO:0000313" key="2">
    <source>
        <dbReference type="Proteomes" id="UP000516437"/>
    </source>
</evidence>
<proteinExistence type="predicted"/>
<dbReference type="InterPro" id="IPR004158">
    <property type="entry name" value="DUF247_pln"/>
</dbReference>
<dbReference type="Pfam" id="PF03140">
    <property type="entry name" value="DUF247"/>
    <property type="match status" value="1"/>
</dbReference>
<dbReference type="AlphaFoldDB" id="A0A6A1VL60"/>
<dbReference type="OrthoDB" id="591587at2759"/>
<keyword evidence="2" id="KW-1185">Reference proteome</keyword>
<evidence type="ECO:0000313" key="1">
    <source>
        <dbReference type="EMBL" id="KAB1211770.1"/>
    </source>
</evidence>
<sequence>MAATREDNVRIDIESLACSIEEEMSSHKYMSRKCCIFKTPAILSRCNEKAYIPNAFSIGPLHHGQPNLKATEKIKANYLRSLVDRLRFREMTLVDIIDSIEKIEGDVRQYYAEPISCSTEEFVKILVIDGCFIIELFRKFSYKELREKDDSIFSMSCMFEFLYHDLVLLENQVPWIVLDRLFTMTWDSTHEKSLIQLAEEFFENIFSFLPPMLHPIKEIKHIVDLLRKWLVSPTAEEEGTYSWELMPSAASLVEAGIQFRRGTSKSILDITFNDGVLEIPPLLIQETTETVIRNLISFEQCYPNCKPRLTSYAILLDNLINNAKDMEILCKNQIFDKWLNPEDAVSLFNKLYHNTGIKEYYYESLCKQVNGYCQRRWPRWRAVLMQKYFNTPWSVLSTLAVIILL</sequence>